<organism evidence="4 5">
    <name type="scientific">Croceibacterium selenioxidans</name>
    <dbReference type="NCBI Taxonomy" id="2838833"/>
    <lineage>
        <taxon>Bacteria</taxon>
        <taxon>Pseudomonadati</taxon>
        <taxon>Pseudomonadota</taxon>
        <taxon>Alphaproteobacteria</taxon>
        <taxon>Sphingomonadales</taxon>
        <taxon>Erythrobacteraceae</taxon>
        <taxon>Croceibacterium</taxon>
    </lineage>
</organism>
<reference evidence="4 5" key="1">
    <citation type="submission" date="2021-05" db="EMBL/GenBank/DDBJ databases">
        <title>Croceibacterium sp. LX-88 genome sequence.</title>
        <authorList>
            <person name="Luo X."/>
        </authorList>
    </citation>
    <scope>NUCLEOTIDE SEQUENCE [LARGE SCALE GENOMIC DNA]</scope>
    <source>
        <strain evidence="4 5">LX-88</strain>
    </source>
</reference>
<gene>
    <name evidence="4" type="ORF">KK137_06780</name>
</gene>
<dbReference type="InterPro" id="IPR036291">
    <property type="entry name" value="NAD(P)-bd_dom_sf"/>
</dbReference>
<sequence length="320" mass="34129">MEGSICLVTGAAGFIGSHLTHRLVREGAIVHAVLRPGSPVARIAGDADKIVIHRANLEDREAVRACVEQVQPAMVFHLGAETRAGTQRSPAAAQLSVKQLLDPLIGLVDALDDLPRPPAVLVRAGSIAEYGNVPLPYREGVREAPQNAYGAGLLAGTQFLEMLADELAFPTITARLALTYGPGQSHNFLLPALIDACRAGRDFEINRPDDRRDLIHVDDVVEALLVLARPHVRTCSLVNIGSGFAPTMRQVAERIMALTDCGPDRVHFAAAQSTPTELRCDASLAKQIFGWEASLSLEDGLARLLSVGEGHHLRAGHAGG</sequence>
<protein>
    <submittedName>
        <fullName evidence="4">NAD(P)-dependent oxidoreductase</fullName>
    </submittedName>
</protein>
<keyword evidence="5" id="KW-1185">Reference proteome</keyword>
<feature type="domain" description="NAD-dependent epimerase/dehydratase" evidence="3">
    <location>
        <begin position="7"/>
        <end position="240"/>
    </location>
</feature>
<name>A0ABS5W2Q2_9SPHN</name>
<dbReference type="RefSeq" id="WP_214535396.1">
    <property type="nucleotide sequence ID" value="NZ_JAHFVK010000001.1"/>
</dbReference>
<proteinExistence type="inferred from homology"/>
<dbReference type="EMBL" id="JAHFVK010000001">
    <property type="protein sequence ID" value="MBT2134035.1"/>
    <property type="molecule type" value="Genomic_DNA"/>
</dbReference>
<evidence type="ECO:0000256" key="2">
    <source>
        <dbReference type="ARBA" id="ARBA00007637"/>
    </source>
</evidence>
<dbReference type="InterPro" id="IPR001509">
    <property type="entry name" value="Epimerase_deHydtase"/>
</dbReference>
<dbReference type="Gene3D" id="3.40.50.720">
    <property type="entry name" value="NAD(P)-binding Rossmann-like Domain"/>
    <property type="match status" value="1"/>
</dbReference>
<dbReference type="Proteomes" id="UP000811255">
    <property type="component" value="Unassembled WGS sequence"/>
</dbReference>
<evidence type="ECO:0000259" key="3">
    <source>
        <dbReference type="Pfam" id="PF01370"/>
    </source>
</evidence>
<evidence type="ECO:0000313" key="5">
    <source>
        <dbReference type="Proteomes" id="UP000811255"/>
    </source>
</evidence>
<evidence type="ECO:0000313" key="4">
    <source>
        <dbReference type="EMBL" id="MBT2134035.1"/>
    </source>
</evidence>
<comment type="caution">
    <text evidence="4">The sequence shown here is derived from an EMBL/GenBank/DDBJ whole genome shotgun (WGS) entry which is preliminary data.</text>
</comment>
<comment type="similarity">
    <text evidence="2">Belongs to the NAD(P)-dependent epimerase/dehydratase family.</text>
</comment>
<comment type="pathway">
    <text evidence="1">Bacterial outer membrane biogenesis; LPS O-antigen biosynthesis.</text>
</comment>
<dbReference type="SUPFAM" id="SSF51735">
    <property type="entry name" value="NAD(P)-binding Rossmann-fold domains"/>
    <property type="match status" value="1"/>
</dbReference>
<accession>A0ABS5W2Q2</accession>
<dbReference type="Gene3D" id="3.90.25.10">
    <property type="entry name" value="UDP-galactose 4-epimerase, domain 1"/>
    <property type="match status" value="1"/>
</dbReference>
<dbReference type="PANTHER" id="PTHR43000">
    <property type="entry name" value="DTDP-D-GLUCOSE 4,6-DEHYDRATASE-RELATED"/>
    <property type="match status" value="1"/>
</dbReference>
<dbReference type="Pfam" id="PF01370">
    <property type="entry name" value="Epimerase"/>
    <property type="match status" value="1"/>
</dbReference>
<evidence type="ECO:0000256" key="1">
    <source>
        <dbReference type="ARBA" id="ARBA00005125"/>
    </source>
</evidence>